<organism evidence="1 2">
    <name type="scientific">Manihot esculenta</name>
    <name type="common">Cassava</name>
    <name type="synonym">Jatropha manihot</name>
    <dbReference type="NCBI Taxonomy" id="3983"/>
    <lineage>
        <taxon>Eukaryota</taxon>
        <taxon>Viridiplantae</taxon>
        <taxon>Streptophyta</taxon>
        <taxon>Embryophyta</taxon>
        <taxon>Tracheophyta</taxon>
        <taxon>Spermatophyta</taxon>
        <taxon>Magnoliopsida</taxon>
        <taxon>eudicotyledons</taxon>
        <taxon>Gunneridae</taxon>
        <taxon>Pentapetalae</taxon>
        <taxon>rosids</taxon>
        <taxon>fabids</taxon>
        <taxon>Malpighiales</taxon>
        <taxon>Euphorbiaceae</taxon>
        <taxon>Crotonoideae</taxon>
        <taxon>Manihoteae</taxon>
        <taxon>Manihot</taxon>
    </lineage>
</organism>
<protein>
    <submittedName>
        <fullName evidence="1">Uncharacterized protein</fullName>
    </submittedName>
</protein>
<evidence type="ECO:0000313" key="2">
    <source>
        <dbReference type="Proteomes" id="UP000091857"/>
    </source>
</evidence>
<name>A0ACB7HCA7_MANES</name>
<sequence length="186" mass="21308">MAQESNSADHSVSPLEDASSPFFLHHFENHNSIVITPELVPNNFPSWRRSFQLTVPIRNKQGYLDSTVPKPSPVDPLYLRSTRCNNLIVAWLLRSISPSIASTNFYLEDAKQIWDKLHRRFSKPDDSQIYTKSIDAYFIELNGIWEELRIHRPLSSCSCGKCNGECFQTCFLNLSRTLEKDLQGSS</sequence>
<dbReference type="EMBL" id="CM004394">
    <property type="protein sequence ID" value="KAG8649625.1"/>
    <property type="molecule type" value="Genomic_DNA"/>
</dbReference>
<evidence type="ECO:0000313" key="1">
    <source>
        <dbReference type="EMBL" id="KAG8649625.1"/>
    </source>
</evidence>
<proteinExistence type="predicted"/>
<accession>A0ACB7HCA7</accession>
<keyword evidence="2" id="KW-1185">Reference proteome</keyword>
<gene>
    <name evidence="1" type="ORF">MANES_08G112311v8</name>
</gene>
<comment type="caution">
    <text evidence="1">The sequence shown here is derived from an EMBL/GenBank/DDBJ whole genome shotgun (WGS) entry which is preliminary data.</text>
</comment>
<dbReference type="Proteomes" id="UP000091857">
    <property type="component" value="Chromosome 8"/>
</dbReference>
<reference evidence="2" key="1">
    <citation type="journal article" date="2016" name="Nat. Biotechnol.">
        <title>Sequencing wild and cultivated cassava and related species reveals extensive interspecific hybridization and genetic diversity.</title>
        <authorList>
            <person name="Bredeson J.V."/>
            <person name="Lyons J.B."/>
            <person name="Prochnik S.E."/>
            <person name="Wu G.A."/>
            <person name="Ha C.M."/>
            <person name="Edsinger-Gonzales E."/>
            <person name="Grimwood J."/>
            <person name="Schmutz J."/>
            <person name="Rabbi I.Y."/>
            <person name="Egesi C."/>
            <person name="Nauluvula P."/>
            <person name="Lebot V."/>
            <person name="Ndunguru J."/>
            <person name="Mkamilo G."/>
            <person name="Bart R.S."/>
            <person name="Setter T.L."/>
            <person name="Gleadow R.M."/>
            <person name="Kulakow P."/>
            <person name="Ferguson M.E."/>
            <person name="Rounsley S."/>
            <person name="Rokhsar D.S."/>
        </authorList>
    </citation>
    <scope>NUCLEOTIDE SEQUENCE [LARGE SCALE GENOMIC DNA]</scope>
    <source>
        <strain evidence="2">cv. AM560-2</strain>
    </source>
</reference>